<evidence type="ECO:0000259" key="1">
    <source>
        <dbReference type="Pfam" id="PF00126"/>
    </source>
</evidence>
<dbReference type="Pfam" id="PF00126">
    <property type="entry name" value="HTH_1"/>
    <property type="match status" value="1"/>
</dbReference>
<sequence length="126" mass="13124">MSDEFPKIRLRIVLAPGVAFGPGKADLLQGIAETGSLSAAGKRLKMSYKRAWSLISDLNSQFAEPVVETEKGGSGGGGGSRLTPFGERLLVTFRSIETSLETGAAADLSALTGMVKPVLAEAERSA</sequence>
<dbReference type="OrthoDB" id="9800709at2"/>
<dbReference type="SUPFAM" id="SSF46785">
    <property type="entry name" value="Winged helix' DNA-binding domain"/>
    <property type="match status" value="1"/>
</dbReference>
<dbReference type="Gene3D" id="1.10.10.10">
    <property type="entry name" value="Winged helix-like DNA-binding domain superfamily/Winged helix DNA-binding domain"/>
    <property type="match status" value="1"/>
</dbReference>
<evidence type="ECO:0000313" key="3">
    <source>
        <dbReference type="Proteomes" id="UP000186002"/>
    </source>
</evidence>
<dbReference type="RefSeq" id="WP_073014466.1">
    <property type="nucleotide sequence ID" value="NZ_FRBW01000004.1"/>
</dbReference>
<gene>
    <name evidence="2" type="ORF">SAMN05444272_3319</name>
</gene>
<keyword evidence="3" id="KW-1185">Reference proteome</keyword>
<feature type="domain" description="HTH lysR-type" evidence="1">
    <location>
        <begin position="28"/>
        <end position="87"/>
    </location>
</feature>
<proteinExistence type="predicted"/>
<organism evidence="2 3">
    <name type="scientific">Roseibium suaedae</name>
    <dbReference type="NCBI Taxonomy" id="735517"/>
    <lineage>
        <taxon>Bacteria</taxon>
        <taxon>Pseudomonadati</taxon>
        <taxon>Pseudomonadota</taxon>
        <taxon>Alphaproteobacteria</taxon>
        <taxon>Hyphomicrobiales</taxon>
        <taxon>Stappiaceae</taxon>
        <taxon>Roseibium</taxon>
    </lineage>
</organism>
<dbReference type="PANTHER" id="PTHR30432:SF1">
    <property type="entry name" value="DNA-BINDING TRANSCRIPTIONAL DUAL REGULATOR MODE"/>
    <property type="match status" value="1"/>
</dbReference>
<dbReference type="PANTHER" id="PTHR30432">
    <property type="entry name" value="TRANSCRIPTIONAL REGULATOR MODE"/>
    <property type="match status" value="1"/>
</dbReference>
<dbReference type="InterPro" id="IPR051815">
    <property type="entry name" value="Molybdate_resp_trans_reg"/>
</dbReference>
<dbReference type="EMBL" id="FRBW01000004">
    <property type="protein sequence ID" value="SHM87539.1"/>
    <property type="molecule type" value="Genomic_DNA"/>
</dbReference>
<protein>
    <submittedName>
        <fullName evidence="2">Molybdate transport system regulatory protein</fullName>
    </submittedName>
</protein>
<dbReference type="GO" id="GO:0003700">
    <property type="term" value="F:DNA-binding transcription factor activity"/>
    <property type="evidence" value="ECO:0007669"/>
    <property type="project" value="InterPro"/>
</dbReference>
<evidence type="ECO:0000313" key="2">
    <source>
        <dbReference type="EMBL" id="SHM87539.1"/>
    </source>
</evidence>
<dbReference type="InterPro" id="IPR036388">
    <property type="entry name" value="WH-like_DNA-bd_sf"/>
</dbReference>
<reference evidence="2 3" key="1">
    <citation type="submission" date="2016-11" db="EMBL/GenBank/DDBJ databases">
        <authorList>
            <person name="Jaros S."/>
            <person name="Januszkiewicz K."/>
            <person name="Wedrychowicz H."/>
        </authorList>
    </citation>
    <scope>NUCLEOTIDE SEQUENCE [LARGE SCALE GENOMIC DNA]</scope>
    <source>
        <strain evidence="2 3">DSM 22153</strain>
    </source>
</reference>
<dbReference type="InterPro" id="IPR000847">
    <property type="entry name" value="LysR_HTH_N"/>
</dbReference>
<name>A0A1M7MA23_9HYPH</name>
<dbReference type="Proteomes" id="UP000186002">
    <property type="component" value="Unassembled WGS sequence"/>
</dbReference>
<accession>A0A1M7MA23</accession>
<dbReference type="InterPro" id="IPR036390">
    <property type="entry name" value="WH_DNA-bd_sf"/>
</dbReference>
<dbReference type="STRING" id="735517.SAMN05444272_3319"/>
<dbReference type="AlphaFoldDB" id="A0A1M7MA23"/>